<proteinExistence type="inferred from homology"/>
<dbReference type="EMBL" id="JAKUCV010003501">
    <property type="protein sequence ID" value="KAJ4838700.1"/>
    <property type="molecule type" value="Genomic_DNA"/>
</dbReference>
<dbReference type="InterPro" id="IPR006626">
    <property type="entry name" value="PbH1"/>
</dbReference>
<dbReference type="GO" id="GO:0005975">
    <property type="term" value="P:carbohydrate metabolic process"/>
    <property type="evidence" value="ECO:0007669"/>
    <property type="project" value="InterPro"/>
</dbReference>
<organism evidence="11 12">
    <name type="scientific">Turnera subulata</name>
    <dbReference type="NCBI Taxonomy" id="218843"/>
    <lineage>
        <taxon>Eukaryota</taxon>
        <taxon>Viridiplantae</taxon>
        <taxon>Streptophyta</taxon>
        <taxon>Embryophyta</taxon>
        <taxon>Tracheophyta</taxon>
        <taxon>Spermatophyta</taxon>
        <taxon>Magnoliopsida</taxon>
        <taxon>eudicotyledons</taxon>
        <taxon>Gunneridae</taxon>
        <taxon>Pentapetalae</taxon>
        <taxon>rosids</taxon>
        <taxon>fabids</taxon>
        <taxon>Malpighiales</taxon>
        <taxon>Passifloraceae</taxon>
        <taxon>Turnera</taxon>
    </lineage>
</organism>
<comment type="caution">
    <text evidence="11">The sequence shown here is derived from an EMBL/GenBank/DDBJ whole genome shotgun (WGS) entry which is preliminary data.</text>
</comment>
<reference evidence="11" key="2">
    <citation type="journal article" date="2023" name="Plants (Basel)">
        <title>Annotation of the Turnera subulata (Passifloraceae) Draft Genome Reveals the S-Locus Evolved after the Divergence of Turneroideae from Passifloroideae in a Stepwise Manner.</title>
        <authorList>
            <person name="Henning P.M."/>
            <person name="Roalson E.H."/>
            <person name="Mir W."/>
            <person name="McCubbin A.G."/>
            <person name="Shore J.S."/>
        </authorList>
    </citation>
    <scope>NUCLEOTIDE SEQUENCE</scope>
    <source>
        <strain evidence="11">F60SS</strain>
    </source>
</reference>
<keyword evidence="5 9" id="KW-0378">Hydrolase</keyword>
<sequence>MNSLLTFLLFLCIVSSSYGRVFWPSDAFADESMINKGELNSGEFWPGNAYPVSYSGYNGGSVYNVINYGATGNGKTDDSQAFLKAWRDVCSSAGAAVPVLLVPGGRTYLLTNIEFTGPCRSKSIHVQIQGTLLAPRSMNLYRNKDKWIRFMDINSLVVDGGGVIDGQGFEWWNACEGSGHSCDDRPTALLFHNCNNLQLNGLKHVNSAKNHISINGCQGVTFSNLQIVAPKDSPNTDGIDISKSQQINIQNSVIATGDDCIAINGFCSDINITGVTCGPGHGISIGSLGKNGIYETVEQVHVKDCVIRETQNGARIKTWQGGSGYVRKVTFENITIIAAKNPIIIDQNYDAMEIDGQKSSSGLQITDITYRGIHGSSAVADAISFNCNNANGCTNIVLDNVKLTSISPGKRAIASCKDVSGRSISSFPTVPCLSS</sequence>
<dbReference type="OrthoDB" id="187139at2759"/>
<evidence type="ECO:0000256" key="1">
    <source>
        <dbReference type="ARBA" id="ARBA00004191"/>
    </source>
</evidence>
<feature type="signal peptide" evidence="10">
    <location>
        <begin position="1"/>
        <end position="19"/>
    </location>
</feature>
<evidence type="ECO:0000256" key="8">
    <source>
        <dbReference type="PROSITE-ProRule" id="PRU10052"/>
    </source>
</evidence>
<keyword evidence="6 9" id="KW-0326">Glycosidase</keyword>
<dbReference type="AlphaFoldDB" id="A0A9Q0FXV0"/>
<comment type="subcellular location">
    <subcellularLocation>
        <location evidence="1">Secreted</location>
        <location evidence="1">Cell wall</location>
    </subcellularLocation>
</comment>
<dbReference type="PROSITE" id="PS00502">
    <property type="entry name" value="POLYGALACTURONASE"/>
    <property type="match status" value="1"/>
</dbReference>
<dbReference type="GO" id="GO:0004650">
    <property type="term" value="F:polygalacturonase activity"/>
    <property type="evidence" value="ECO:0007669"/>
    <property type="project" value="InterPro"/>
</dbReference>
<dbReference type="Pfam" id="PF00295">
    <property type="entry name" value="Glyco_hydro_28"/>
    <property type="match status" value="1"/>
</dbReference>
<evidence type="ECO:0000256" key="2">
    <source>
        <dbReference type="ARBA" id="ARBA00008834"/>
    </source>
</evidence>
<dbReference type="SMART" id="SM00710">
    <property type="entry name" value="PbH1"/>
    <property type="match status" value="6"/>
</dbReference>
<protein>
    <recommendedName>
        <fullName evidence="13">Polygalacturonase</fullName>
    </recommendedName>
</protein>
<dbReference type="Gene3D" id="2.160.20.10">
    <property type="entry name" value="Single-stranded right-handed beta-helix, Pectin lyase-like"/>
    <property type="match status" value="1"/>
</dbReference>
<dbReference type="InterPro" id="IPR012334">
    <property type="entry name" value="Pectin_lyas_fold"/>
</dbReference>
<evidence type="ECO:0000256" key="7">
    <source>
        <dbReference type="ARBA" id="ARBA00023316"/>
    </source>
</evidence>
<evidence type="ECO:0000256" key="5">
    <source>
        <dbReference type="ARBA" id="ARBA00022801"/>
    </source>
</evidence>
<gene>
    <name evidence="11" type="ORF">Tsubulata_003138</name>
</gene>
<evidence type="ECO:0000256" key="9">
    <source>
        <dbReference type="RuleBase" id="RU361169"/>
    </source>
</evidence>
<dbReference type="SUPFAM" id="SSF51126">
    <property type="entry name" value="Pectin lyase-like"/>
    <property type="match status" value="1"/>
</dbReference>
<keyword evidence="7" id="KW-0961">Cell wall biogenesis/degradation</keyword>
<evidence type="ECO:0000256" key="10">
    <source>
        <dbReference type="SAM" id="SignalP"/>
    </source>
</evidence>
<keyword evidence="3" id="KW-0134">Cell wall</keyword>
<evidence type="ECO:0000256" key="4">
    <source>
        <dbReference type="ARBA" id="ARBA00022525"/>
    </source>
</evidence>
<keyword evidence="10" id="KW-0732">Signal</keyword>
<evidence type="ECO:0000256" key="6">
    <source>
        <dbReference type="ARBA" id="ARBA00023295"/>
    </source>
</evidence>
<dbReference type="PANTHER" id="PTHR31375">
    <property type="match status" value="1"/>
</dbReference>
<feature type="active site" evidence="8">
    <location>
        <position position="281"/>
    </location>
</feature>
<dbReference type="InterPro" id="IPR000743">
    <property type="entry name" value="Glyco_hydro_28"/>
</dbReference>
<evidence type="ECO:0000313" key="11">
    <source>
        <dbReference type="EMBL" id="KAJ4838700.1"/>
    </source>
</evidence>
<evidence type="ECO:0008006" key="13">
    <source>
        <dbReference type="Google" id="ProtNLM"/>
    </source>
</evidence>
<name>A0A9Q0FXV0_9ROSI</name>
<dbReference type="Proteomes" id="UP001141552">
    <property type="component" value="Unassembled WGS sequence"/>
</dbReference>
<dbReference type="InterPro" id="IPR011050">
    <property type="entry name" value="Pectin_lyase_fold/virulence"/>
</dbReference>
<keyword evidence="12" id="KW-1185">Reference proteome</keyword>
<evidence type="ECO:0000256" key="3">
    <source>
        <dbReference type="ARBA" id="ARBA00022512"/>
    </source>
</evidence>
<accession>A0A9Q0FXV0</accession>
<dbReference type="GO" id="GO:0071555">
    <property type="term" value="P:cell wall organization"/>
    <property type="evidence" value="ECO:0007669"/>
    <property type="project" value="UniProtKB-KW"/>
</dbReference>
<evidence type="ECO:0000313" key="12">
    <source>
        <dbReference type="Proteomes" id="UP001141552"/>
    </source>
</evidence>
<keyword evidence="4" id="KW-0964">Secreted</keyword>
<comment type="similarity">
    <text evidence="2 9">Belongs to the glycosyl hydrolase 28 family.</text>
</comment>
<feature type="chain" id="PRO_5040188585" description="Polygalacturonase" evidence="10">
    <location>
        <begin position="20"/>
        <end position="435"/>
    </location>
</feature>
<reference evidence="11" key="1">
    <citation type="submission" date="2022-02" db="EMBL/GenBank/DDBJ databases">
        <authorList>
            <person name="Henning P.M."/>
            <person name="McCubbin A.G."/>
            <person name="Shore J.S."/>
        </authorList>
    </citation>
    <scope>NUCLEOTIDE SEQUENCE</scope>
    <source>
        <strain evidence="11">F60SS</strain>
        <tissue evidence="11">Leaves</tissue>
    </source>
</reference>